<dbReference type="KEGG" id="cmav:ABHF33_03790"/>
<evidence type="ECO:0000259" key="2">
    <source>
        <dbReference type="PROSITE" id="PS51782"/>
    </source>
</evidence>
<dbReference type="PANTHER" id="PTHR34700:SF4">
    <property type="entry name" value="PHAGE-LIKE ELEMENT PBSX PROTEIN XKDP"/>
    <property type="match status" value="1"/>
</dbReference>
<dbReference type="AlphaFoldDB" id="A0AAU7FCM7"/>
<dbReference type="SUPFAM" id="SSF54106">
    <property type="entry name" value="LysM domain"/>
    <property type="match status" value="1"/>
</dbReference>
<gene>
    <name evidence="3" type="ORF">ABHF33_03790</name>
</gene>
<dbReference type="Pfam" id="PF01476">
    <property type="entry name" value="LysM"/>
    <property type="match status" value="1"/>
</dbReference>
<evidence type="ECO:0000313" key="3">
    <source>
        <dbReference type="EMBL" id="XBM01423.1"/>
    </source>
</evidence>
<dbReference type="RefSeq" id="WP_348945720.1">
    <property type="nucleotide sequence ID" value="NZ_CP157355.1"/>
</dbReference>
<organism evidence="3">
    <name type="scientific">Chitinibacter mangrovi</name>
    <dbReference type="NCBI Taxonomy" id="3153927"/>
    <lineage>
        <taxon>Bacteria</taxon>
        <taxon>Pseudomonadati</taxon>
        <taxon>Pseudomonadota</taxon>
        <taxon>Betaproteobacteria</taxon>
        <taxon>Neisseriales</taxon>
        <taxon>Chitinibacteraceae</taxon>
        <taxon>Chitinibacter</taxon>
    </lineage>
</organism>
<reference evidence="3" key="1">
    <citation type="submission" date="2024-05" db="EMBL/GenBank/DDBJ databases">
        <authorList>
            <person name="Yang L."/>
            <person name="Pan L."/>
        </authorList>
    </citation>
    <scope>NUCLEOTIDE SEQUENCE</scope>
    <source>
        <strain evidence="3">FCG-7</strain>
    </source>
</reference>
<dbReference type="EMBL" id="CP157355">
    <property type="protein sequence ID" value="XBM01423.1"/>
    <property type="molecule type" value="Genomic_DNA"/>
</dbReference>
<dbReference type="InterPro" id="IPR018392">
    <property type="entry name" value="LysM"/>
</dbReference>
<protein>
    <submittedName>
        <fullName evidence="3">LysM peptidoglycan-binding domain-containing protein</fullName>
    </submittedName>
</protein>
<feature type="chain" id="PRO_5043772757" evidence="1">
    <location>
        <begin position="22"/>
        <end position="356"/>
    </location>
</feature>
<keyword evidence="1" id="KW-0732">Signal</keyword>
<dbReference type="PROSITE" id="PS51782">
    <property type="entry name" value="LYSM"/>
    <property type="match status" value="1"/>
</dbReference>
<feature type="signal peptide" evidence="1">
    <location>
        <begin position="1"/>
        <end position="21"/>
    </location>
</feature>
<evidence type="ECO:0000256" key="1">
    <source>
        <dbReference type="SAM" id="SignalP"/>
    </source>
</evidence>
<dbReference type="InterPro" id="IPR036779">
    <property type="entry name" value="LysM_dom_sf"/>
</dbReference>
<accession>A0AAU7FCM7</accession>
<dbReference type="Gene3D" id="3.10.350.10">
    <property type="entry name" value="LysM domain"/>
    <property type="match status" value="1"/>
</dbReference>
<dbReference type="PANTHER" id="PTHR34700">
    <property type="entry name" value="POTASSIUM BINDING PROTEIN KBP"/>
    <property type="match status" value="1"/>
</dbReference>
<sequence length="356" mass="38977">MRKSIISFLLLAGFIAGTATADELKLADNAPDSYVVVKGDTLWDISGKFLKQPWRWPEIWRLNKAEIKNPHWIYPGDVIVLGNCDGKPCLRLLKNAKADGRGGNGKLSPRIRISSLDGDATPSIAMTSIEPFLYKPLIMDMASFKAAPRIAAGPDNRVMYTAGDQIYAVGLPEAEAGETFQVFRQGKEIMDPDQPKQLLGMEVTYLGDVRINRSGDVVTLNVVSNSREIQIGDRLVKSPERTFLNYAPHLPAQAMEGKVASSYAGVADVGSLMTVVLNKGALDGVDLGTVFFSYKAPRAIKKEDKTEPDRVTPPIKNANLFVYRVFPNLSYALVLDSTQPVNVGDVVRAEAAYTEE</sequence>
<dbReference type="InterPro" id="IPR052196">
    <property type="entry name" value="Bact_Kbp"/>
</dbReference>
<dbReference type="SMART" id="SM00257">
    <property type="entry name" value="LysM"/>
    <property type="match status" value="1"/>
</dbReference>
<name>A0AAU7FCM7_9NEIS</name>
<dbReference type="CDD" id="cd00118">
    <property type="entry name" value="LysM"/>
    <property type="match status" value="1"/>
</dbReference>
<proteinExistence type="predicted"/>
<feature type="domain" description="LysM" evidence="2">
    <location>
        <begin position="32"/>
        <end position="81"/>
    </location>
</feature>